<dbReference type="EMBL" id="FOKV01000003">
    <property type="protein sequence ID" value="SFC29693.1"/>
    <property type="molecule type" value="Genomic_DNA"/>
</dbReference>
<dbReference type="RefSeq" id="WP_092542001.1">
    <property type="nucleotide sequence ID" value="NZ_FOKV01000003.1"/>
</dbReference>
<keyword evidence="3" id="KW-1185">Reference proteome</keyword>
<feature type="signal peptide" evidence="1">
    <location>
        <begin position="1"/>
        <end position="21"/>
    </location>
</feature>
<dbReference type="OrthoDB" id="643861at2"/>
<evidence type="ECO:0000256" key="1">
    <source>
        <dbReference type="SAM" id="SignalP"/>
    </source>
</evidence>
<dbReference type="Proteomes" id="UP000199438">
    <property type="component" value="Unassembled WGS sequence"/>
</dbReference>
<protein>
    <submittedName>
        <fullName evidence="2">Uncharacterized protein</fullName>
    </submittedName>
</protein>
<reference evidence="3" key="1">
    <citation type="submission" date="2016-10" db="EMBL/GenBank/DDBJ databases">
        <authorList>
            <person name="Varghese N."/>
            <person name="Submissions S."/>
        </authorList>
    </citation>
    <scope>NUCLEOTIDE SEQUENCE [LARGE SCALE GENOMIC DNA]</scope>
    <source>
        <strain evidence="3">DSM 24499</strain>
    </source>
</reference>
<gene>
    <name evidence="2" type="ORF">SAMN04487907_103241</name>
</gene>
<dbReference type="STRING" id="1334022.SAMN04487907_103241"/>
<name>A0A1I1I7G8_9FLAO</name>
<keyword evidence="1" id="KW-0732">Signal</keyword>
<organism evidence="2 3">
    <name type="scientific">Zunongwangia mangrovi</name>
    <dbReference type="NCBI Taxonomy" id="1334022"/>
    <lineage>
        <taxon>Bacteria</taxon>
        <taxon>Pseudomonadati</taxon>
        <taxon>Bacteroidota</taxon>
        <taxon>Flavobacteriia</taxon>
        <taxon>Flavobacteriales</taxon>
        <taxon>Flavobacteriaceae</taxon>
        <taxon>Zunongwangia</taxon>
    </lineage>
</organism>
<evidence type="ECO:0000313" key="3">
    <source>
        <dbReference type="Proteomes" id="UP000199438"/>
    </source>
</evidence>
<evidence type="ECO:0000313" key="2">
    <source>
        <dbReference type="EMBL" id="SFC29693.1"/>
    </source>
</evidence>
<dbReference type="AlphaFoldDB" id="A0A1I1I7G8"/>
<sequence length="431" mass="47465">MKKLFSLFLILFSVYSSIAQCDCDQTISSSIWNGGYTFQSNKTYCIQGNITIRYNVTFQNNTSICIPQGATLKIDNTMNGGASNKVDISVYGNLIVPNTFPVSFDIHVYNGGNITGLRGIKQDIQMNGDNFNLIIDEGGSYKFGNLNLNNNGRENTIENHGTMTIDGEINTRNAKSALRLDNYGTIDMTGNIYFSNSSGTNTFYNHGNLSCLGVYSTDPTLHMQNAGTMSMSQNYDNTENSVFSNCGTFRMNGSWGFNLRGLIINTGNMIIPNSSIAFSSTGRIQNYSVMSLKQIAMDPNSIIYNEGEITFAEAPNTNIRFAGPGANEQPEHSDSSNYGRFKWPGTQSNQSGWARGNLNFVTTTPSTVNDNNAYGMFGRWNSVEFDSSVKFGNCNTCTVITEYDQCANADGTWPVIGPKCIPVNRHVRTYL</sequence>
<proteinExistence type="predicted"/>
<accession>A0A1I1I7G8</accession>
<feature type="chain" id="PRO_5011652376" evidence="1">
    <location>
        <begin position="22"/>
        <end position="431"/>
    </location>
</feature>